<dbReference type="Proteomes" id="UP001066276">
    <property type="component" value="Chromosome 11"/>
</dbReference>
<organism evidence="2 3">
    <name type="scientific">Pleurodeles waltl</name>
    <name type="common">Iberian ribbed newt</name>
    <dbReference type="NCBI Taxonomy" id="8319"/>
    <lineage>
        <taxon>Eukaryota</taxon>
        <taxon>Metazoa</taxon>
        <taxon>Chordata</taxon>
        <taxon>Craniata</taxon>
        <taxon>Vertebrata</taxon>
        <taxon>Euteleostomi</taxon>
        <taxon>Amphibia</taxon>
        <taxon>Batrachia</taxon>
        <taxon>Caudata</taxon>
        <taxon>Salamandroidea</taxon>
        <taxon>Salamandridae</taxon>
        <taxon>Pleurodelinae</taxon>
        <taxon>Pleurodeles</taxon>
    </lineage>
</organism>
<evidence type="ECO:0000313" key="2">
    <source>
        <dbReference type="EMBL" id="KAJ1091301.1"/>
    </source>
</evidence>
<keyword evidence="3" id="KW-1185">Reference proteome</keyword>
<reference evidence="2" key="1">
    <citation type="journal article" date="2022" name="bioRxiv">
        <title>Sequencing and chromosome-scale assembly of the giantPleurodeles waltlgenome.</title>
        <authorList>
            <person name="Brown T."/>
            <person name="Elewa A."/>
            <person name="Iarovenko S."/>
            <person name="Subramanian E."/>
            <person name="Araus A.J."/>
            <person name="Petzold A."/>
            <person name="Susuki M."/>
            <person name="Suzuki K.-i.T."/>
            <person name="Hayashi T."/>
            <person name="Toyoda A."/>
            <person name="Oliveira C."/>
            <person name="Osipova E."/>
            <person name="Leigh N.D."/>
            <person name="Simon A."/>
            <person name="Yun M.H."/>
        </authorList>
    </citation>
    <scope>NUCLEOTIDE SEQUENCE</scope>
    <source>
        <strain evidence="2">20211129_DDA</strain>
        <tissue evidence="2">Liver</tissue>
    </source>
</reference>
<name>A0AAV7LII7_PLEWA</name>
<dbReference type="EMBL" id="JANPWB010000015">
    <property type="protein sequence ID" value="KAJ1091301.1"/>
    <property type="molecule type" value="Genomic_DNA"/>
</dbReference>
<protein>
    <submittedName>
        <fullName evidence="2">Uncharacterized protein</fullName>
    </submittedName>
</protein>
<sequence length="102" mass="11535">MARVLWRPPRLSPPHTTNKGRLADPSQTPRALLGAQRVTDALALIKAVLVSLSLRLLRSSYCHLVLVFRAEKIIVLVIIDMSRPAFRQKYCTEFSNSRHSRG</sequence>
<dbReference type="AlphaFoldDB" id="A0AAV7LII7"/>
<evidence type="ECO:0000256" key="1">
    <source>
        <dbReference type="SAM" id="MobiDB-lite"/>
    </source>
</evidence>
<comment type="caution">
    <text evidence="2">The sequence shown here is derived from an EMBL/GenBank/DDBJ whole genome shotgun (WGS) entry which is preliminary data.</text>
</comment>
<feature type="region of interest" description="Disordered" evidence="1">
    <location>
        <begin position="1"/>
        <end position="27"/>
    </location>
</feature>
<gene>
    <name evidence="2" type="ORF">NDU88_004428</name>
</gene>
<accession>A0AAV7LII7</accession>
<feature type="compositionally biased region" description="Polar residues" evidence="1">
    <location>
        <begin position="14"/>
        <end position="27"/>
    </location>
</feature>
<evidence type="ECO:0000313" key="3">
    <source>
        <dbReference type="Proteomes" id="UP001066276"/>
    </source>
</evidence>
<proteinExistence type="predicted"/>